<proteinExistence type="predicted"/>
<dbReference type="AlphaFoldDB" id="A0A183FZR3"/>
<dbReference type="WBParaSite" id="HPBE_0001426701-mRNA-1">
    <property type="protein sequence ID" value="HPBE_0001426701-mRNA-1"/>
    <property type="gene ID" value="HPBE_0001426701"/>
</dbReference>
<evidence type="ECO:0000313" key="1">
    <source>
        <dbReference type="EMBL" id="VDO99071.1"/>
    </source>
</evidence>
<reference evidence="1 2" key="1">
    <citation type="submission" date="2018-11" db="EMBL/GenBank/DDBJ databases">
        <authorList>
            <consortium name="Pathogen Informatics"/>
        </authorList>
    </citation>
    <scope>NUCLEOTIDE SEQUENCE [LARGE SCALE GENOMIC DNA]</scope>
</reference>
<evidence type="ECO:0000313" key="3">
    <source>
        <dbReference type="WBParaSite" id="HPBE_0001426701-mRNA-1"/>
    </source>
</evidence>
<organism evidence="2 3">
    <name type="scientific">Heligmosomoides polygyrus</name>
    <name type="common">Parasitic roundworm</name>
    <dbReference type="NCBI Taxonomy" id="6339"/>
    <lineage>
        <taxon>Eukaryota</taxon>
        <taxon>Metazoa</taxon>
        <taxon>Ecdysozoa</taxon>
        <taxon>Nematoda</taxon>
        <taxon>Chromadorea</taxon>
        <taxon>Rhabditida</taxon>
        <taxon>Rhabditina</taxon>
        <taxon>Rhabditomorpha</taxon>
        <taxon>Strongyloidea</taxon>
        <taxon>Heligmosomidae</taxon>
        <taxon>Heligmosomoides</taxon>
    </lineage>
</organism>
<name>A0A183FZR3_HELPZ</name>
<sequence>MRSFQLHFCQHGYCFFLQNSIPGKLENHHYVIYQLVLMLRSHIAAVLSSRGISFWSMQQVRHPPVWEYGRVSKVVMRLRCALQDSIWTENFVAMDVEEHYPDSLLIFDTVGNDQVSAVGVGTSGPILSAANYKLFIEFSSFPYNEKPVSSSIRNSKQQLCTLL</sequence>
<keyword evidence="2" id="KW-1185">Reference proteome</keyword>
<protein>
    <submittedName>
        <fullName evidence="3">START domain-containing protein</fullName>
    </submittedName>
</protein>
<dbReference type="OrthoDB" id="5838555at2759"/>
<evidence type="ECO:0000313" key="2">
    <source>
        <dbReference type="Proteomes" id="UP000050761"/>
    </source>
</evidence>
<accession>A0A183FZR3</accession>
<reference evidence="3" key="2">
    <citation type="submission" date="2019-09" db="UniProtKB">
        <authorList>
            <consortium name="WormBaseParasite"/>
        </authorList>
    </citation>
    <scope>IDENTIFICATION</scope>
</reference>
<accession>A0A3P7ZFG3</accession>
<dbReference type="EMBL" id="UZAH01028281">
    <property type="protein sequence ID" value="VDO99071.1"/>
    <property type="molecule type" value="Genomic_DNA"/>
</dbReference>
<gene>
    <name evidence="1" type="ORF">HPBE_LOCUS14268</name>
</gene>
<dbReference type="Proteomes" id="UP000050761">
    <property type="component" value="Unassembled WGS sequence"/>
</dbReference>